<dbReference type="InterPro" id="IPR027417">
    <property type="entry name" value="P-loop_NTPase"/>
</dbReference>
<gene>
    <name evidence="1" type="ORF">FHS44_002163</name>
</gene>
<evidence type="ECO:0000313" key="2">
    <source>
        <dbReference type="Proteomes" id="UP000552644"/>
    </source>
</evidence>
<reference evidence="1 2" key="1">
    <citation type="submission" date="2020-08" db="EMBL/GenBank/DDBJ databases">
        <title>Genomic Encyclopedia of Type Strains, Phase III (KMG-III): the genomes of soil and plant-associated and newly described type strains.</title>
        <authorList>
            <person name="Whitman W."/>
        </authorList>
    </citation>
    <scope>NUCLEOTIDE SEQUENCE [LARGE SCALE GENOMIC DNA]</scope>
    <source>
        <strain evidence="1 2">CECT 8840</strain>
    </source>
</reference>
<dbReference type="Proteomes" id="UP000552644">
    <property type="component" value="Unassembled WGS sequence"/>
</dbReference>
<sequence>MSLGLVRLSPKQERSIAESTARINVWTGAVRSGKTIASLLRWLMYVSQAPRGGSLVIVGKTSDTISRNVFEPLTDPALTGPVARKIFYNRGAPTANILGRRVEIISANDARAESRLRGMTCAGAYVDEVTLIPEAFWDQLLARCSVPGSRIFCTTNPDAPNHWLRKRFLLRSHALDLRWWQFQLDDNHSLDPVYVANLKAEYSGLWYRRYVLGEWCMAEGAIYDMWDPDRHIVDDVPLMERWLSVGIDYGTVNPFAALLIGVSTPDSGGQRRIHIASELRWDSRAERRQLTDAEYSARLQEWLDTIPDSYGPGTHGVKPEWLIVDPSAASFITQLHRDGLLPMMGDNSVLDGIRTVSNLIAADQLRVHRSCHGFLGEIGSYSWDERKAERGDDAPVKTDDHSLDAARYGLHTTQAAWAQLLEPIPNHK</sequence>
<keyword evidence="2" id="KW-1185">Reference proteome</keyword>
<organism evidence="1 2">
    <name type="scientific">Streptosporangium saharense</name>
    <dbReference type="NCBI Taxonomy" id="1706840"/>
    <lineage>
        <taxon>Bacteria</taxon>
        <taxon>Bacillati</taxon>
        <taxon>Actinomycetota</taxon>
        <taxon>Actinomycetes</taxon>
        <taxon>Streptosporangiales</taxon>
        <taxon>Streptosporangiaceae</taxon>
        <taxon>Streptosporangium</taxon>
    </lineage>
</organism>
<evidence type="ECO:0000313" key="1">
    <source>
        <dbReference type="EMBL" id="MBB4915078.1"/>
    </source>
</evidence>
<dbReference type="RefSeq" id="WP_184713794.1">
    <property type="nucleotide sequence ID" value="NZ_JACHJP010000002.1"/>
</dbReference>
<dbReference type="EMBL" id="JACHJP010000002">
    <property type="protein sequence ID" value="MBB4915078.1"/>
    <property type="molecule type" value="Genomic_DNA"/>
</dbReference>
<dbReference type="Gene3D" id="3.30.420.280">
    <property type="match status" value="1"/>
</dbReference>
<dbReference type="Gene3D" id="3.40.50.300">
    <property type="entry name" value="P-loop containing nucleotide triphosphate hydrolases"/>
    <property type="match status" value="1"/>
</dbReference>
<protein>
    <submittedName>
        <fullName evidence="1">PBSX family phage terminase large subunit</fullName>
    </submittedName>
</protein>
<name>A0A7W7QKA5_9ACTN</name>
<dbReference type="Pfam" id="PF03237">
    <property type="entry name" value="Terminase_6N"/>
    <property type="match status" value="1"/>
</dbReference>
<proteinExistence type="predicted"/>
<accession>A0A7W7QKA5</accession>
<dbReference type="AlphaFoldDB" id="A0A7W7QKA5"/>
<comment type="caution">
    <text evidence="1">The sequence shown here is derived from an EMBL/GenBank/DDBJ whole genome shotgun (WGS) entry which is preliminary data.</text>
</comment>